<dbReference type="PROSITE" id="PS51257">
    <property type="entry name" value="PROKAR_LIPOPROTEIN"/>
    <property type="match status" value="1"/>
</dbReference>
<sequence length="155" mass="17050">MKTAFYLSIVSILAVSALFVSCSDDEKDGDTTKPVINLIEPEEGAMLKPGSTIHFEMDLLDDVMLGSYKVEIHNNFDGHDHTKAAADETVAFAFNRSWDVSGQKNTHIHHHEIEIPANAKEGNYHLMVYCTDAAGNESYVARNIVLSKDGATGEH</sequence>
<feature type="signal peptide" evidence="1">
    <location>
        <begin position="1"/>
        <end position="22"/>
    </location>
</feature>
<evidence type="ECO:0008006" key="4">
    <source>
        <dbReference type="Google" id="ProtNLM"/>
    </source>
</evidence>
<dbReference type="Pfam" id="PF15418">
    <property type="entry name" value="DUF4625"/>
    <property type="match status" value="1"/>
</dbReference>
<protein>
    <recommendedName>
        <fullName evidence="4">DUF4625 domain-containing protein</fullName>
    </recommendedName>
</protein>
<comment type="caution">
    <text evidence="2">The sequence shown here is derived from an EMBL/GenBank/DDBJ whole genome shotgun (WGS) entry which is preliminary data.</text>
</comment>
<dbReference type="Proteomes" id="UP000033035">
    <property type="component" value="Unassembled WGS sequence"/>
</dbReference>
<evidence type="ECO:0000313" key="2">
    <source>
        <dbReference type="EMBL" id="KKB57362.1"/>
    </source>
</evidence>
<dbReference type="HOGENOM" id="CLU_141473_0_0_10"/>
<dbReference type="PATRIC" id="fig|1203610.3.peg.2139"/>
<feature type="chain" id="PRO_5002490416" description="DUF4625 domain-containing protein" evidence="1">
    <location>
        <begin position="23"/>
        <end position="155"/>
    </location>
</feature>
<organism evidence="2 3">
    <name type="scientific">Parabacteroides gordonii MS-1 = DSM 23371</name>
    <dbReference type="NCBI Taxonomy" id="1203610"/>
    <lineage>
        <taxon>Bacteria</taxon>
        <taxon>Pseudomonadati</taxon>
        <taxon>Bacteroidota</taxon>
        <taxon>Bacteroidia</taxon>
        <taxon>Bacteroidales</taxon>
        <taxon>Tannerellaceae</taxon>
        <taxon>Parabacteroides</taxon>
    </lineage>
</organism>
<gene>
    <name evidence="2" type="ORF">HMPREF1536_02084</name>
</gene>
<accession>A0A0F5JIS5</accession>
<proteinExistence type="predicted"/>
<dbReference type="RefSeq" id="WP_028730282.1">
    <property type="nucleotide sequence ID" value="NZ_KE386765.1"/>
</dbReference>
<keyword evidence="3" id="KW-1185">Reference proteome</keyword>
<name>A0A0F5JIS5_9BACT</name>
<dbReference type="AlphaFoldDB" id="A0A0F5JIS5"/>
<dbReference type="InterPro" id="IPR027829">
    <property type="entry name" value="DUF4625"/>
</dbReference>
<dbReference type="EMBL" id="AQHW01000013">
    <property type="protein sequence ID" value="KKB57362.1"/>
    <property type="molecule type" value="Genomic_DNA"/>
</dbReference>
<reference evidence="2 3" key="1">
    <citation type="submission" date="2013-04" db="EMBL/GenBank/DDBJ databases">
        <title>The Genome Sequence of Parabacteroides gordonii DSM 23371.</title>
        <authorList>
            <consortium name="The Broad Institute Genomics Platform"/>
            <person name="Earl A."/>
            <person name="Ward D."/>
            <person name="Feldgarden M."/>
            <person name="Gevers D."/>
            <person name="Martens E."/>
            <person name="Sakamoto M."/>
            <person name="Benno Y."/>
            <person name="Suzuki N."/>
            <person name="Matsunaga N."/>
            <person name="Koshihara K."/>
            <person name="Seki M."/>
            <person name="Komiya H."/>
            <person name="Walker B."/>
            <person name="Young S."/>
            <person name="Zeng Q."/>
            <person name="Gargeya S."/>
            <person name="Fitzgerald M."/>
            <person name="Haas B."/>
            <person name="Abouelleil A."/>
            <person name="Allen A.W."/>
            <person name="Alvarado L."/>
            <person name="Arachchi H.M."/>
            <person name="Berlin A.M."/>
            <person name="Chapman S.B."/>
            <person name="Gainer-Dewar J."/>
            <person name="Goldberg J."/>
            <person name="Griggs A."/>
            <person name="Gujja S."/>
            <person name="Hansen M."/>
            <person name="Howarth C."/>
            <person name="Imamovic A."/>
            <person name="Ireland A."/>
            <person name="Larimer J."/>
            <person name="McCowan C."/>
            <person name="Murphy C."/>
            <person name="Pearson M."/>
            <person name="Poon T.W."/>
            <person name="Priest M."/>
            <person name="Roberts A."/>
            <person name="Saif S."/>
            <person name="Shea T."/>
            <person name="Sisk P."/>
            <person name="Sykes S."/>
            <person name="Wortman J."/>
            <person name="Nusbaum C."/>
            <person name="Birren B."/>
        </authorList>
    </citation>
    <scope>NUCLEOTIDE SEQUENCE [LARGE SCALE GENOMIC DNA]</scope>
    <source>
        <strain evidence="2 3">MS-1</strain>
    </source>
</reference>
<evidence type="ECO:0000256" key="1">
    <source>
        <dbReference type="SAM" id="SignalP"/>
    </source>
</evidence>
<keyword evidence="1" id="KW-0732">Signal</keyword>
<dbReference type="STRING" id="1203610.HMPREF1536_02084"/>
<evidence type="ECO:0000313" key="3">
    <source>
        <dbReference type="Proteomes" id="UP000033035"/>
    </source>
</evidence>